<dbReference type="RefSeq" id="WP_378774805.1">
    <property type="nucleotide sequence ID" value="NZ_JBHTMX010000033.1"/>
</dbReference>
<evidence type="ECO:0000259" key="1">
    <source>
        <dbReference type="Pfam" id="PF16220"/>
    </source>
</evidence>
<dbReference type="EMBL" id="JBHTMX010000033">
    <property type="protein sequence ID" value="MFD1331595.1"/>
    <property type="molecule type" value="Genomic_DNA"/>
</dbReference>
<reference evidence="3" key="1">
    <citation type="journal article" date="2019" name="Int. J. Syst. Evol. Microbiol.">
        <title>The Global Catalogue of Microorganisms (GCM) 10K type strain sequencing project: providing services to taxonomists for standard genome sequencing and annotation.</title>
        <authorList>
            <consortium name="The Broad Institute Genomics Platform"/>
            <consortium name="The Broad Institute Genome Sequencing Center for Infectious Disease"/>
            <person name="Wu L."/>
            <person name="Ma J."/>
        </authorList>
    </citation>
    <scope>NUCLEOTIDE SEQUENCE [LARGE SCALE GENOMIC DNA]</scope>
    <source>
        <strain evidence="3">CCUG 61696</strain>
    </source>
</reference>
<dbReference type="Proteomes" id="UP001597171">
    <property type="component" value="Unassembled WGS sequence"/>
</dbReference>
<dbReference type="InterPro" id="IPR032623">
    <property type="entry name" value="FecR_N"/>
</dbReference>
<dbReference type="Pfam" id="PF16220">
    <property type="entry name" value="DUF4880"/>
    <property type="match status" value="1"/>
</dbReference>
<sequence>MAYHEDDGDPAERAEREATAWFVRLNDPMASDQDRRAFQRWLEADPAHERAMAATRDLWDDLAAPARTLSASRARSAPARH</sequence>
<comment type="caution">
    <text evidence="2">The sequence shown here is derived from an EMBL/GenBank/DDBJ whole genome shotgun (WGS) entry which is preliminary data.</text>
</comment>
<proteinExistence type="predicted"/>
<gene>
    <name evidence="2" type="ORF">ACFQ4O_06230</name>
</gene>
<evidence type="ECO:0000313" key="3">
    <source>
        <dbReference type="Proteomes" id="UP001597171"/>
    </source>
</evidence>
<protein>
    <submittedName>
        <fullName evidence="2">FecR/PupR family sigma factor regulator</fullName>
    </submittedName>
</protein>
<organism evidence="2 3">
    <name type="scientific">Methylopila musalis</name>
    <dbReference type="NCBI Taxonomy" id="1134781"/>
    <lineage>
        <taxon>Bacteria</taxon>
        <taxon>Pseudomonadati</taxon>
        <taxon>Pseudomonadota</taxon>
        <taxon>Alphaproteobacteria</taxon>
        <taxon>Hyphomicrobiales</taxon>
        <taxon>Methylopilaceae</taxon>
        <taxon>Methylopila</taxon>
    </lineage>
</organism>
<feature type="non-terminal residue" evidence="2">
    <location>
        <position position="81"/>
    </location>
</feature>
<evidence type="ECO:0000313" key="2">
    <source>
        <dbReference type="EMBL" id="MFD1331595.1"/>
    </source>
</evidence>
<accession>A0ABW3Z5R8</accession>
<name>A0ABW3Z5R8_9HYPH</name>
<feature type="domain" description="FecR N-terminal" evidence="1">
    <location>
        <begin position="16"/>
        <end position="56"/>
    </location>
</feature>
<keyword evidence="3" id="KW-1185">Reference proteome</keyword>